<keyword evidence="1" id="KW-0472">Membrane</keyword>
<evidence type="ECO:0000256" key="1">
    <source>
        <dbReference type="SAM" id="Phobius"/>
    </source>
</evidence>
<dbReference type="EMBL" id="JACFXV010000048">
    <property type="protein sequence ID" value="MBA5777244.1"/>
    <property type="molecule type" value="Genomic_DNA"/>
</dbReference>
<feature type="transmembrane region" description="Helical" evidence="1">
    <location>
        <begin position="30"/>
        <end position="51"/>
    </location>
</feature>
<accession>A0A839AE61</accession>
<comment type="caution">
    <text evidence="2">The sequence shown here is derived from an EMBL/GenBank/DDBJ whole genome shotgun (WGS) entry which is preliminary data.</text>
</comment>
<keyword evidence="1" id="KW-1133">Transmembrane helix</keyword>
<name>A0A839AE61_9HYPH</name>
<dbReference type="RefSeq" id="WP_182164448.1">
    <property type="nucleotide sequence ID" value="NZ_JACFXV010000048.1"/>
</dbReference>
<evidence type="ECO:0000313" key="3">
    <source>
        <dbReference type="Proteomes" id="UP000541109"/>
    </source>
</evidence>
<sequence length="118" mass="12893">MTRPSFDNDQDKEPPLDPAAERLQRKLKRLLGVSSLIMVLGFIAVFAAIAYRVTRAPSRPNPDSFAATVALQPGEEVADMEVVDGRIVLLVRKGATSALLYLDPATGRQLARTDFVAR</sequence>
<keyword evidence="1" id="KW-0812">Transmembrane</keyword>
<organism evidence="2 3">
    <name type="scientific">Stappia albiluteola</name>
    <dbReference type="NCBI Taxonomy" id="2758565"/>
    <lineage>
        <taxon>Bacteria</taxon>
        <taxon>Pseudomonadati</taxon>
        <taxon>Pseudomonadota</taxon>
        <taxon>Alphaproteobacteria</taxon>
        <taxon>Hyphomicrobiales</taxon>
        <taxon>Stappiaceae</taxon>
        <taxon>Stappia</taxon>
    </lineage>
</organism>
<evidence type="ECO:0000313" key="2">
    <source>
        <dbReference type="EMBL" id="MBA5777244.1"/>
    </source>
</evidence>
<dbReference type="AlphaFoldDB" id="A0A839AE61"/>
<gene>
    <name evidence="2" type="ORF">H2509_08905</name>
</gene>
<reference evidence="2 3" key="1">
    <citation type="submission" date="2020-07" db="EMBL/GenBank/DDBJ databases">
        <title>Stappia sp., F7233, whole genome shotgun sequencing project.</title>
        <authorList>
            <person name="Jiang S."/>
            <person name="Liu Z.W."/>
            <person name="Du Z.J."/>
        </authorList>
    </citation>
    <scope>NUCLEOTIDE SEQUENCE [LARGE SCALE GENOMIC DNA]</scope>
    <source>
        <strain evidence="2 3">F7233</strain>
    </source>
</reference>
<evidence type="ECO:0008006" key="4">
    <source>
        <dbReference type="Google" id="ProtNLM"/>
    </source>
</evidence>
<protein>
    <recommendedName>
        <fullName evidence="4">Fimbrial protein</fullName>
    </recommendedName>
</protein>
<dbReference type="Proteomes" id="UP000541109">
    <property type="component" value="Unassembled WGS sequence"/>
</dbReference>
<proteinExistence type="predicted"/>
<keyword evidence="3" id="KW-1185">Reference proteome</keyword>